<evidence type="ECO:0000259" key="2">
    <source>
        <dbReference type="Pfam" id="PF22150"/>
    </source>
</evidence>
<organism evidence="3 4">
    <name type="scientific">Dyella marensis</name>
    <dbReference type="NCBI Taxonomy" id="500610"/>
    <lineage>
        <taxon>Bacteria</taxon>
        <taxon>Pseudomonadati</taxon>
        <taxon>Pseudomonadota</taxon>
        <taxon>Gammaproteobacteria</taxon>
        <taxon>Lysobacterales</taxon>
        <taxon>Rhodanobacteraceae</taxon>
        <taxon>Dyella</taxon>
    </lineage>
</organism>
<proteinExistence type="predicted"/>
<name>A0A1I2BHK5_9GAMM</name>
<dbReference type="EMBL" id="FONH01000003">
    <property type="protein sequence ID" value="SFE54753.1"/>
    <property type="molecule type" value="Genomic_DNA"/>
</dbReference>
<feature type="domain" description="Type IV pilin Tt1218-like" evidence="2">
    <location>
        <begin position="32"/>
        <end position="94"/>
    </location>
</feature>
<evidence type="ECO:0000313" key="4">
    <source>
        <dbReference type="Proteomes" id="UP000199477"/>
    </source>
</evidence>
<keyword evidence="1" id="KW-0472">Membrane</keyword>
<dbReference type="Proteomes" id="UP000199477">
    <property type="component" value="Unassembled WGS sequence"/>
</dbReference>
<gene>
    <name evidence="3" type="ORF">SAMN02799615_01138</name>
</gene>
<dbReference type="RefSeq" id="WP_026635916.1">
    <property type="nucleotide sequence ID" value="NZ_FONH01000003.1"/>
</dbReference>
<sequence>MKRERGILLIEVLVSMLIASIALLGTVMMMARSTRNEMESYQRVQALTLVQDMVSRINANRQVAACYSNGVTGLVTGAGSAAPPACVTGTPTPTALQAATANADLAAWRNSLLGAGEASGGNQVGAMIGAVGCVEQIDAVNNVYRVTVVWQGLMPTAAPGLACGQNRFGDDSLRRAVSVQVRIASLS</sequence>
<evidence type="ECO:0000313" key="3">
    <source>
        <dbReference type="EMBL" id="SFE54753.1"/>
    </source>
</evidence>
<dbReference type="NCBIfam" id="TIGR02523">
    <property type="entry name" value="type_IV_pilV"/>
    <property type="match status" value="1"/>
</dbReference>
<reference evidence="4" key="1">
    <citation type="submission" date="2016-10" db="EMBL/GenBank/DDBJ databases">
        <authorList>
            <person name="Varghese N."/>
            <person name="Submissions S."/>
        </authorList>
    </citation>
    <scope>NUCLEOTIDE SEQUENCE [LARGE SCALE GENOMIC DNA]</scope>
    <source>
        <strain evidence="4">UNC178MFTsu3.1</strain>
    </source>
</reference>
<evidence type="ECO:0000256" key="1">
    <source>
        <dbReference type="SAM" id="Phobius"/>
    </source>
</evidence>
<dbReference type="STRING" id="500610.SAMN02799615_01138"/>
<dbReference type="AlphaFoldDB" id="A0A1I2BHK5"/>
<dbReference type="InterPro" id="IPR054402">
    <property type="entry name" value="Tt1218-like_dom"/>
</dbReference>
<protein>
    <submittedName>
        <fullName evidence="3">Type IV pilus assembly protein PilV</fullName>
    </submittedName>
</protein>
<keyword evidence="4" id="KW-1185">Reference proteome</keyword>
<accession>A0A1I2BHK5</accession>
<dbReference type="Pfam" id="PF22150">
    <property type="entry name" value="Tt1218-like"/>
    <property type="match status" value="1"/>
</dbReference>
<keyword evidence="1" id="KW-0812">Transmembrane</keyword>
<keyword evidence="1" id="KW-1133">Transmembrane helix</keyword>
<dbReference type="InterPro" id="IPR013362">
    <property type="entry name" value="Pilus_4_PilV"/>
</dbReference>
<feature type="transmembrane region" description="Helical" evidence="1">
    <location>
        <begin position="7"/>
        <end position="31"/>
    </location>
</feature>